<organism evidence="5 6">
    <name type="scientific">Rhizocola hellebori</name>
    <dbReference type="NCBI Taxonomy" id="1392758"/>
    <lineage>
        <taxon>Bacteria</taxon>
        <taxon>Bacillati</taxon>
        <taxon>Actinomycetota</taxon>
        <taxon>Actinomycetes</taxon>
        <taxon>Micromonosporales</taxon>
        <taxon>Micromonosporaceae</taxon>
        <taxon>Rhizocola</taxon>
    </lineage>
</organism>
<comment type="caution">
    <text evidence="5">The sequence shown here is derived from an EMBL/GenBank/DDBJ whole genome shotgun (WGS) entry which is preliminary data.</text>
</comment>
<dbReference type="GO" id="GO:0009228">
    <property type="term" value="P:thiamine biosynthetic process"/>
    <property type="evidence" value="ECO:0007669"/>
    <property type="project" value="UniProtKB-KW"/>
</dbReference>
<dbReference type="InterPro" id="IPR013785">
    <property type="entry name" value="Aldolase_TIM"/>
</dbReference>
<dbReference type="InterPro" id="IPR036206">
    <property type="entry name" value="ThiamineP_synth_sf"/>
</dbReference>
<dbReference type="CDD" id="cd00564">
    <property type="entry name" value="TMP_TenI"/>
    <property type="match status" value="1"/>
</dbReference>
<dbReference type="PANTHER" id="PTHR20857">
    <property type="entry name" value="THIAMINE-PHOSPHATE PYROPHOSPHORYLASE"/>
    <property type="match status" value="1"/>
</dbReference>
<protein>
    <recommendedName>
        <fullName evidence="4">Thiamine phosphate synthase/TenI domain-containing protein</fullName>
    </recommendedName>
</protein>
<accession>A0A8J3Q5E1</accession>
<proteinExistence type="predicted"/>
<dbReference type="AlphaFoldDB" id="A0A8J3Q5E1"/>
<evidence type="ECO:0000256" key="3">
    <source>
        <dbReference type="ARBA" id="ARBA00022977"/>
    </source>
</evidence>
<gene>
    <name evidence="5" type="ORF">Rhe02_23900</name>
</gene>
<reference evidence="5" key="1">
    <citation type="submission" date="2021-01" db="EMBL/GenBank/DDBJ databases">
        <title>Whole genome shotgun sequence of Rhizocola hellebori NBRC 109834.</title>
        <authorList>
            <person name="Komaki H."/>
            <person name="Tamura T."/>
        </authorList>
    </citation>
    <scope>NUCLEOTIDE SEQUENCE</scope>
    <source>
        <strain evidence="5">NBRC 109834</strain>
    </source>
</reference>
<evidence type="ECO:0000313" key="6">
    <source>
        <dbReference type="Proteomes" id="UP000612899"/>
    </source>
</evidence>
<dbReference type="Pfam" id="PF02581">
    <property type="entry name" value="TMP-TENI"/>
    <property type="match status" value="1"/>
</dbReference>
<comment type="pathway">
    <text evidence="2">Cofactor biosynthesis; thiamine diphosphate biosynthesis.</text>
</comment>
<name>A0A8J3Q5E1_9ACTN</name>
<keyword evidence="3" id="KW-0784">Thiamine biosynthesis</keyword>
<dbReference type="GO" id="GO:0004789">
    <property type="term" value="F:thiamine-phosphate diphosphorylase activity"/>
    <property type="evidence" value="ECO:0007669"/>
    <property type="project" value="TreeGrafter"/>
</dbReference>
<evidence type="ECO:0000313" key="5">
    <source>
        <dbReference type="EMBL" id="GIH04323.1"/>
    </source>
</evidence>
<evidence type="ECO:0000256" key="2">
    <source>
        <dbReference type="ARBA" id="ARBA00004948"/>
    </source>
</evidence>
<dbReference type="GO" id="GO:0005737">
    <property type="term" value="C:cytoplasm"/>
    <property type="evidence" value="ECO:0007669"/>
    <property type="project" value="TreeGrafter"/>
</dbReference>
<sequence length="183" mass="18729">MKGMELGLVVVTDRGMAGGKARLVEVVARALEGGARTVLLREKDLGREERLELAEALRALGACVIAAGADRLGGNAVHLSSTESAVAARLTGRSCHDKAEVMRSKEDYVTLSPIFPSRSKPGYGPALGVSALGIGTKEIVALGGIETPAQARACREAGAAGVAVMGAIMRAEDPAAVVRGLLA</sequence>
<evidence type="ECO:0000256" key="1">
    <source>
        <dbReference type="ARBA" id="ARBA00003814"/>
    </source>
</evidence>
<dbReference type="Gene3D" id="3.20.20.70">
    <property type="entry name" value="Aldolase class I"/>
    <property type="match status" value="1"/>
</dbReference>
<keyword evidence="6" id="KW-1185">Reference proteome</keyword>
<feature type="domain" description="Thiamine phosphate synthase/TenI" evidence="4">
    <location>
        <begin position="8"/>
        <end position="168"/>
    </location>
</feature>
<dbReference type="InterPro" id="IPR022998">
    <property type="entry name" value="ThiamineP_synth_TenI"/>
</dbReference>
<dbReference type="PANTHER" id="PTHR20857:SF15">
    <property type="entry name" value="THIAMINE-PHOSPHATE SYNTHASE"/>
    <property type="match status" value="1"/>
</dbReference>
<evidence type="ECO:0000259" key="4">
    <source>
        <dbReference type="Pfam" id="PF02581"/>
    </source>
</evidence>
<comment type="function">
    <text evidence="1">Condenses 4-methyl-5-(beta-hydroxyethyl)thiazole monophosphate (THZ-P) and 2-methyl-4-amino-5-hydroxymethyl pyrimidine pyrophosphate (HMP-PP) to form thiamine monophosphate (TMP).</text>
</comment>
<dbReference type="Proteomes" id="UP000612899">
    <property type="component" value="Unassembled WGS sequence"/>
</dbReference>
<dbReference type="SUPFAM" id="SSF51391">
    <property type="entry name" value="Thiamin phosphate synthase"/>
    <property type="match status" value="1"/>
</dbReference>
<dbReference type="EMBL" id="BONY01000012">
    <property type="protein sequence ID" value="GIH04323.1"/>
    <property type="molecule type" value="Genomic_DNA"/>
</dbReference>